<accession>A0A978VMH5</accession>
<evidence type="ECO:0008006" key="3">
    <source>
        <dbReference type="Google" id="ProtNLM"/>
    </source>
</evidence>
<dbReference type="Proteomes" id="UP000813462">
    <property type="component" value="Unassembled WGS sequence"/>
</dbReference>
<comment type="caution">
    <text evidence="1">The sequence shown here is derived from an EMBL/GenBank/DDBJ whole genome shotgun (WGS) entry which is preliminary data.</text>
</comment>
<evidence type="ECO:0000313" key="1">
    <source>
        <dbReference type="EMBL" id="KAH7536750.1"/>
    </source>
</evidence>
<proteinExistence type="predicted"/>
<organism evidence="1 2">
    <name type="scientific">Ziziphus jujuba var. spinosa</name>
    <dbReference type="NCBI Taxonomy" id="714518"/>
    <lineage>
        <taxon>Eukaryota</taxon>
        <taxon>Viridiplantae</taxon>
        <taxon>Streptophyta</taxon>
        <taxon>Embryophyta</taxon>
        <taxon>Tracheophyta</taxon>
        <taxon>Spermatophyta</taxon>
        <taxon>Magnoliopsida</taxon>
        <taxon>eudicotyledons</taxon>
        <taxon>Gunneridae</taxon>
        <taxon>Pentapetalae</taxon>
        <taxon>rosids</taxon>
        <taxon>fabids</taxon>
        <taxon>Rosales</taxon>
        <taxon>Rhamnaceae</taxon>
        <taxon>Paliureae</taxon>
        <taxon>Ziziphus</taxon>
    </lineage>
</organism>
<reference evidence="1" key="1">
    <citation type="journal article" date="2021" name="Front. Plant Sci.">
        <title>Chromosome-Scale Genome Assembly for Chinese Sour Jujube and Insights Into Its Genome Evolution and Domestication Signature.</title>
        <authorList>
            <person name="Shen L.-Y."/>
            <person name="Luo H."/>
            <person name="Wang X.-L."/>
            <person name="Wang X.-M."/>
            <person name="Qiu X.-J."/>
            <person name="Liu H."/>
            <person name="Zhou S.-S."/>
            <person name="Jia K.-H."/>
            <person name="Nie S."/>
            <person name="Bao Y.-T."/>
            <person name="Zhang R.-G."/>
            <person name="Yun Q.-Z."/>
            <person name="Chai Y.-H."/>
            <person name="Lu J.-Y."/>
            <person name="Li Y."/>
            <person name="Zhao S.-W."/>
            <person name="Mao J.-F."/>
            <person name="Jia S.-G."/>
            <person name="Mao Y.-M."/>
        </authorList>
    </citation>
    <scope>NUCLEOTIDE SEQUENCE</scope>
    <source>
        <strain evidence="1">AT0</strain>
        <tissue evidence="1">Leaf</tissue>
    </source>
</reference>
<dbReference type="AlphaFoldDB" id="A0A978VMH5"/>
<name>A0A978VMH5_ZIZJJ</name>
<dbReference type="EMBL" id="JAEACU010000003">
    <property type="protein sequence ID" value="KAH7536750.1"/>
    <property type="molecule type" value="Genomic_DNA"/>
</dbReference>
<evidence type="ECO:0000313" key="2">
    <source>
        <dbReference type="Proteomes" id="UP000813462"/>
    </source>
</evidence>
<gene>
    <name evidence="1" type="ORF">FEM48_Zijuj03G0019700</name>
</gene>
<protein>
    <recommendedName>
        <fullName evidence="3">Transposase MuDR plant domain-containing protein</fullName>
    </recommendedName>
</protein>
<sequence>MEDDDDAMHVADLGSRFKVIDIYVEYPEVNPLLADTEGIGDNTSRERSIDYERADLHDIHVNAVNDAAISSHCVGRVHTRDGENLYDIDVDEDEDDHDWLQECATVADHLATCSSYGGGVRYSSLANDEAKLADDDAASVQNDDIGNASQYDVIYDFDQLVSLPSSSDEDKVNTHFPVYSTQGANLEMHVGMKFVSHIEFKKYLVNYALFGGWNIIFTKNASWRVIAMCEEGSLGEYMLLICKHKKLFKLRHCKKSTHVLGHSLIGS</sequence>